<sequence>MAAEQSSREPSPRWSRALTALHHADRRAARALAHTAGAALARTRAEAACESVPLAEAPGRVLARDAHAACPVPHYASSAMDGWAVRGPGPWRPLSPRHDDALPSTASDVALEPGTAVPVVTGGVVPAGATTVVRDEYSRVDGVTLDLAPGAPQTELAGRHLRPAGTECATGDLLLAEGDTVSPVDAALAAVAGLDSLQVRTPPRVAVLLTGSEVLSAGVPGPGRVRDAFSMSLPHIATAYGARVGTVQRVPDDPEQLAAAFDAACADHDLVLTTGGTSRSAADHVRPLVHARTRVLVDQLGLQPGHPALLGAGERAAVLALPGNPLGAVVVLLLLGGGFLAGFLGREPQPFTPAVTGVDVPGGRSDRLVPARRREGAWVPCRSVGSNMLSGLAAADGLLAVPRGGLAAGGAAEILALPW</sequence>
<dbReference type="Proteomes" id="UP000277871">
    <property type="component" value="Unassembled WGS sequence"/>
</dbReference>
<dbReference type="Pfam" id="PF00994">
    <property type="entry name" value="MoCF_biosynth"/>
    <property type="match status" value="1"/>
</dbReference>
<keyword evidence="5" id="KW-0479">Metal-binding</keyword>
<dbReference type="Gene3D" id="3.90.105.10">
    <property type="entry name" value="Molybdopterin biosynthesis moea protein, domain 2"/>
    <property type="match status" value="1"/>
</dbReference>
<comment type="pathway">
    <text evidence="5">Cofactor biosynthesis; molybdopterin biosynthesis.</text>
</comment>
<dbReference type="SUPFAM" id="SSF63882">
    <property type="entry name" value="MoeA N-terminal region -like"/>
    <property type="match status" value="1"/>
</dbReference>
<dbReference type="PANTHER" id="PTHR10192:SF5">
    <property type="entry name" value="GEPHYRIN"/>
    <property type="match status" value="1"/>
</dbReference>
<dbReference type="InterPro" id="IPR001453">
    <property type="entry name" value="MoaB/Mog_dom"/>
</dbReference>
<dbReference type="Gene3D" id="2.170.190.11">
    <property type="entry name" value="Molybdopterin biosynthesis moea protein, domain 3"/>
    <property type="match status" value="1"/>
</dbReference>
<dbReference type="Gene3D" id="3.40.980.10">
    <property type="entry name" value="MoaB/Mog-like domain"/>
    <property type="match status" value="1"/>
</dbReference>
<dbReference type="GO" id="GO:0046872">
    <property type="term" value="F:metal ion binding"/>
    <property type="evidence" value="ECO:0007669"/>
    <property type="project" value="UniProtKB-UniRule"/>
</dbReference>
<keyword evidence="3 5" id="KW-0500">Molybdenum</keyword>
<feature type="domain" description="MoaB/Mog" evidence="6">
    <location>
        <begin position="206"/>
        <end position="342"/>
    </location>
</feature>
<evidence type="ECO:0000256" key="2">
    <source>
        <dbReference type="ARBA" id="ARBA00010763"/>
    </source>
</evidence>
<keyword evidence="5 7" id="KW-0808">Transferase</keyword>
<keyword evidence="8" id="KW-1185">Reference proteome</keyword>
<dbReference type="Gene3D" id="2.40.340.10">
    <property type="entry name" value="MoeA, C-terminal, domain IV"/>
    <property type="match status" value="1"/>
</dbReference>
<evidence type="ECO:0000256" key="1">
    <source>
        <dbReference type="ARBA" id="ARBA00002901"/>
    </source>
</evidence>
<evidence type="ECO:0000256" key="5">
    <source>
        <dbReference type="RuleBase" id="RU365090"/>
    </source>
</evidence>
<comment type="caution">
    <text evidence="7">The sequence shown here is derived from an EMBL/GenBank/DDBJ whole genome shotgun (WGS) entry which is preliminary data.</text>
</comment>
<reference evidence="7 8" key="1">
    <citation type="submission" date="2018-10" db="EMBL/GenBank/DDBJ databases">
        <title>Kocuria tytonicola, new bacteria from the preen glands of American barn owls (Tyto furcata).</title>
        <authorList>
            <person name="Braun M.S."/>
            <person name="Wang E."/>
            <person name="Zimmermann S."/>
            <person name="Boutin S."/>
            <person name="Wagner H."/>
            <person name="Wink M."/>
        </authorList>
    </citation>
    <scope>NUCLEOTIDE SEQUENCE [LARGE SCALE GENOMIC DNA]</scope>
    <source>
        <strain evidence="7 8">473</strain>
    </source>
</reference>
<evidence type="ECO:0000313" key="8">
    <source>
        <dbReference type="Proteomes" id="UP000277871"/>
    </source>
</evidence>
<comment type="function">
    <text evidence="1 5">Catalyzes the insertion of molybdate into adenylated molybdopterin with the concomitant release of AMP.</text>
</comment>
<accession>A0A3L9LE00</accession>
<dbReference type="GO" id="GO:0006777">
    <property type="term" value="P:Mo-molybdopterin cofactor biosynthetic process"/>
    <property type="evidence" value="ECO:0007669"/>
    <property type="project" value="UniProtKB-UniRule"/>
</dbReference>
<dbReference type="EC" id="2.10.1.1" evidence="5"/>
<evidence type="ECO:0000256" key="4">
    <source>
        <dbReference type="ARBA" id="ARBA00047317"/>
    </source>
</evidence>
<dbReference type="InterPro" id="IPR038987">
    <property type="entry name" value="MoeA-like"/>
</dbReference>
<comment type="catalytic activity">
    <reaction evidence="4">
        <text>adenylyl-molybdopterin + molybdate = Mo-molybdopterin + AMP + H(+)</text>
        <dbReference type="Rhea" id="RHEA:35047"/>
        <dbReference type="ChEBI" id="CHEBI:15378"/>
        <dbReference type="ChEBI" id="CHEBI:36264"/>
        <dbReference type="ChEBI" id="CHEBI:62727"/>
        <dbReference type="ChEBI" id="CHEBI:71302"/>
        <dbReference type="ChEBI" id="CHEBI:456215"/>
        <dbReference type="EC" id="2.10.1.1"/>
    </reaction>
</comment>
<dbReference type="InterPro" id="IPR036135">
    <property type="entry name" value="MoeA_linker/N_sf"/>
</dbReference>
<comment type="cofactor">
    <cofactor evidence="5">
        <name>Mg(2+)</name>
        <dbReference type="ChEBI" id="CHEBI:18420"/>
    </cofactor>
</comment>
<organism evidence="7 8">
    <name type="scientific">Kocuria tytonicola</name>
    <dbReference type="NCBI Taxonomy" id="2055946"/>
    <lineage>
        <taxon>Bacteria</taxon>
        <taxon>Bacillati</taxon>
        <taxon>Actinomycetota</taxon>
        <taxon>Actinomycetes</taxon>
        <taxon>Micrococcales</taxon>
        <taxon>Micrococcaceae</taxon>
        <taxon>Kocuria</taxon>
    </lineage>
</organism>
<evidence type="ECO:0000313" key="7">
    <source>
        <dbReference type="EMBL" id="RLY95167.1"/>
    </source>
</evidence>
<dbReference type="UniPathway" id="UPA00344"/>
<dbReference type="GO" id="GO:0061599">
    <property type="term" value="F:molybdopterin molybdotransferase activity"/>
    <property type="evidence" value="ECO:0007669"/>
    <property type="project" value="UniProtKB-UniRule"/>
</dbReference>
<protein>
    <recommendedName>
        <fullName evidence="5">Molybdopterin molybdenumtransferase</fullName>
        <ecNumber evidence="5">2.10.1.1</ecNumber>
    </recommendedName>
</protein>
<dbReference type="Pfam" id="PF03453">
    <property type="entry name" value="MoeA_N"/>
    <property type="match status" value="1"/>
</dbReference>
<comment type="similarity">
    <text evidence="2 5">Belongs to the MoeA family.</text>
</comment>
<dbReference type="SUPFAM" id="SSF53218">
    <property type="entry name" value="Molybdenum cofactor biosynthesis proteins"/>
    <property type="match status" value="1"/>
</dbReference>
<keyword evidence="5" id="KW-0501">Molybdenum cofactor biosynthesis</keyword>
<dbReference type="EMBL" id="RDEX01000001">
    <property type="protein sequence ID" value="RLY95167.1"/>
    <property type="molecule type" value="Genomic_DNA"/>
</dbReference>
<dbReference type="AlphaFoldDB" id="A0A3L9LE00"/>
<gene>
    <name evidence="7" type="ORF">EAE32_04130</name>
</gene>
<name>A0A3L9LE00_9MICC</name>
<dbReference type="InterPro" id="IPR036425">
    <property type="entry name" value="MoaB/Mog-like_dom_sf"/>
</dbReference>
<dbReference type="InterPro" id="IPR005110">
    <property type="entry name" value="MoeA_linker/N"/>
</dbReference>
<dbReference type="PANTHER" id="PTHR10192">
    <property type="entry name" value="MOLYBDOPTERIN BIOSYNTHESIS PROTEIN"/>
    <property type="match status" value="1"/>
</dbReference>
<evidence type="ECO:0000256" key="3">
    <source>
        <dbReference type="ARBA" id="ARBA00022505"/>
    </source>
</evidence>
<dbReference type="GO" id="GO:0005829">
    <property type="term" value="C:cytosol"/>
    <property type="evidence" value="ECO:0007669"/>
    <property type="project" value="TreeGrafter"/>
</dbReference>
<dbReference type="SMART" id="SM00852">
    <property type="entry name" value="MoCF_biosynth"/>
    <property type="match status" value="1"/>
</dbReference>
<proteinExistence type="inferred from homology"/>
<keyword evidence="5" id="KW-0460">Magnesium</keyword>
<dbReference type="InterPro" id="IPR036688">
    <property type="entry name" value="MoeA_C_domain_IV_sf"/>
</dbReference>
<evidence type="ECO:0000259" key="6">
    <source>
        <dbReference type="SMART" id="SM00852"/>
    </source>
</evidence>